<sequence length="182" mass="20803">PRKAPDILQIVHCSLEDLYKGKTKRIKITKQVLNSDGFSTRKESKILTFPIKRGFKKGTKIRFENEGDQAQGVIPADVVFEIEEQPHHIFQRDSNNLIYTPNISLKEALSGSVIEVKTLDDRILRIPLNDIVHPNYSISVTGEGMPLSKNPEQRGDLIIKPNIVFPRFLDNYQKEMIKKLLP</sequence>
<dbReference type="FunFam" id="2.60.260.20:FF:000006">
    <property type="entry name" value="DnaJ subfamily B member 13"/>
    <property type="match status" value="1"/>
</dbReference>
<feature type="domain" description="Chaperone DnaJ C-terminal" evidence="2">
    <location>
        <begin position="11"/>
        <end position="166"/>
    </location>
</feature>
<dbReference type="FunFam" id="2.60.260.20:FF:000002">
    <property type="entry name" value="Dnaj homolog subfamily b member"/>
    <property type="match status" value="1"/>
</dbReference>
<dbReference type="CDD" id="cd10747">
    <property type="entry name" value="DnaJ_C"/>
    <property type="match status" value="1"/>
</dbReference>
<dbReference type="SUPFAM" id="SSF49493">
    <property type="entry name" value="HSP40/DnaJ peptide-binding domain"/>
    <property type="match status" value="2"/>
</dbReference>
<dbReference type="PANTHER" id="PTHR24078:SF553">
    <property type="entry name" value="DNAJ HOMOLOG SUBFAMILY B MEMBER 5"/>
    <property type="match status" value="1"/>
</dbReference>
<dbReference type="InterPro" id="IPR051339">
    <property type="entry name" value="DnaJ_subfamily_B"/>
</dbReference>
<protein>
    <submittedName>
        <fullName evidence="3">Predicted protein</fullName>
    </submittedName>
</protein>
<dbReference type="GO" id="GO:0051082">
    <property type="term" value="F:unfolded protein binding"/>
    <property type="evidence" value="ECO:0007669"/>
    <property type="project" value="InterPro"/>
</dbReference>
<reference evidence="3 4" key="1">
    <citation type="journal article" date="2010" name="Cell">
        <title>The genome of Naegleria gruberi illuminates early eukaryotic versatility.</title>
        <authorList>
            <person name="Fritz-Laylin L.K."/>
            <person name="Prochnik S.E."/>
            <person name="Ginger M.L."/>
            <person name="Dacks J.B."/>
            <person name="Carpenter M.L."/>
            <person name="Field M.C."/>
            <person name="Kuo A."/>
            <person name="Paredez A."/>
            <person name="Chapman J."/>
            <person name="Pham J."/>
            <person name="Shu S."/>
            <person name="Neupane R."/>
            <person name="Cipriano M."/>
            <person name="Mancuso J."/>
            <person name="Tu H."/>
            <person name="Salamov A."/>
            <person name="Lindquist E."/>
            <person name="Shapiro H."/>
            <person name="Lucas S."/>
            <person name="Grigoriev I.V."/>
            <person name="Cande W.Z."/>
            <person name="Fulton C."/>
            <person name="Rokhsar D.S."/>
            <person name="Dawson S.C."/>
        </authorList>
    </citation>
    <scope>NUCLEOTIDE SEQUENCE [LARGE SCALE GENOMIC DNA]</scope>
    <source>
        <strain evidence="3 4">NEG-M</strain>
    </source>
</reference>
<dbReference type="GeneID" id="8863719"/>
<dbReference type="Gene3D" id="2.60.260.20">
    <property type="entry name" value="Urease metallochaperone UreE, N-terminal domain"/>
    <property type="match status" value="2"/>
</dbReference>
<dbReference type="InterPro" id="IPR002939">
    <property type="entry name" value="DnaJ_C"/>
</dbReference>
<keyword evidence="4" id="KW-1185">Reference proteome</keyword>
<dbReference type="OrthoDB" id="550424at2759"/>
<evidence type="ECO:0000259" key="2">
    <source>
        <dbReference type="Pfam" id="PF01556"/>
    </source>
</evidence>
<keyword evidence="1" id="KW-0143">Chaperone</keyword>
<dbReference type="FunCoup" id="D2UXB3">
    <property type="interactions" value="239"/>
</dbReference>
<dbReference type="EMBL" id="GG738845">
    <property type="protein sequence ID" value="EFC50894.1"/>
    <property type="molecule type" value="Genomic_DNA"/>
</dbReference>
<dbReference type="VEuPathDB" id="AmoebaDB:NAEGRDRAFT_29326"/>
<dbReference type="KEGG" id="ngr:NAEGRDRAFT_29326"/>
<dbReference type="RefSeq" id="XP_002683638.1">
    <property type="nucleotide sequence ID" value="XM_002683592.1"/>
</dbReference>
<dbReference type="InterPro" id="IPR008971">
    <property type="entry name" value="HSP40/DnaJ_pept-bd"/>
</dbReference>
<dbReference type="InParanoid" id="D2UXB3"/>
<dbReference type="GO" id="GO:0006457">
    <property type="term" value="P:protein folding"/>
    <property type="evidence" value="ECO:0007669"/>
    <property type="project" value="InterPro"/>
</dbReference>
<evidence type="ECO:0000313" key="4">
    <source>
        <dbReference type="Proteomes" id="UP000006671"/>
    </source>
</evidence>
<organism evidence="4">
    <name type="scientific">Naegleria gruberi</name>
    <name type="common">Amoeba</name>
    <dbReference type="NCBI Taxonomy" id="5762"/>
    <lineage>
        <taxon>Eukaryota</taxon>
        <taxon>Discoba</taxon>
        <taxon>Heterolobosea</taxon>
        <taxon>Tetramitia</taxon>
        <taxon>Eutetramitia</taxon>
        <taxon>Vahlkampfiidae</taxon>
        <taxon>Naegleria</taxon>
    </lineage>
</organism>
<evidence type="ECO:0000313" key="3">
    <source>
        <dbReference type="EMBL" id="EFC50894.1"/>
    </source>
</evidence>
<dbReference type="eggNOG" id="KOG0714">
    <property type="taxonomic scope" value="Eukaryota"/>
</dbReference>
<dbReference type="GO" id="GO:0051087">
    <property type="term" value="F:protein-folding chaperone binding"/>
    <property type="evidence" value="ECO:0007669"/>
    <property type="project" value="TreeGrafter"/>
</dbReference>
<dbReference type="Proteomes" id="UP000006671">
    <property type="component" value="Unassembled WGS sequence"/>
</dbReference>
<dbReference type="Pfam" id="PF01556">
    <property type="entry name" value="DnaJ_C"/>
    <property type="match status" value="1"/>
</dbReference>
<gene>
    <name evidence="3" type="ORF">NAEGRDRAFT_29326</name>
</gene>
<name>D2UXB3_NAEGR</name>
<feature type="non-terminal residue" evidence="3">
    <location>
        <position position="1"/>
    </location>
</feature>
<dbReference type="STRING" id="5762.D2UXB3"/>
<dbReference type="AlphaFoldDB" id="D2UXB3"/>
<proteinExistence type="predicted"/>
<evidence type="ECO:0000256" key="1">
    <source>
        <dbReference type="ARBA" id="ARBA00023186"/>
    </source>
</evidence>
<accession>D2UXB3</accession>
<dbReference type="PANTHER" id="PTHR24078">
    <property type="entry name" value="DNAJ HOMOLOG SUBFAMILY C MEMBER"/>
    <property type="match status" value="1"/>
</dbReference>
<dbReference type="GO" id="GO:0005829">
    <property type="term" value="C:cytosol"/>
    <property type="evidence" value="ECO:0007669"/>
    <property type="project" value="TreeGrafter"/>
</dbReference>
<dbReference type="OMA" id="HRYMDAF"/>